<reference evidence="1" key="1">
    <citation type="submission" date="2020-05" db="EMBL/GenBank/DDBJ databases">
        <title>Chitinophaga laudate sp. nov., isolated from a tropical peat swamp.</title>
        <authorList>
            <person name="Goh C.B.S."/>
            <person name="Lee M.S."/>
            <person name="Parimannan S."/>
            <person name="Pasbakhsh P."/>
            <person name="Yule C.M."/>
            <person name="Rajandas H."/>
            <person name="Loke S."/>
            <person name="Croft L."/>
            <person name="Tan J.B.L."/>
        </authorList>
    </citation>
    <scope>NUCLEOTIDE SEQUENCE</scope>
    <source>
        <strain evidence="1">Mgbs1</strain>
    </source>
</reference>
<name>A0A433WQ81_9BACT</name>
<gene>
    <name evidence="1" type="ORF">ECE50_008735</name>
</gene>
<comment type="caution">
    <text evidence="1">The sequence shown here is derived from an EMBL/GenBank/DDBJ whole genome shotgun (WGS) entry which is preliminary data.</text>
</comment>
<dbReference type="Proteomes" id="UP000281028">
    <property type="component" value="Unassembled WGS sequence"/>
</dbReference>
<dbReference type="AlphaFoldDB" id="A0A433WQ81"/>
<sequence length="106" mass="12345">MKTETDKNDKHSREDHIFEGNRATPYFRIILRGIVGLFFAGAGVYQFIRIQHWEAAGGIIEMNDLQQLLYKLTGKWGIPALLLLAGGVFFYLAYARWKRVKMQRRL</sequence>
<evidence type="ECO:0000313" key="2">
    <source>
        <dbReference type="Proteomes" id="UP000281028"/>
    </source>
</evidence>
<dbReference type="OrthoDB" id="769320at2"/>
<organism evidence="1 2">
    <name type="scientific">Chitinophaga solisilvae</name>
    <dbReference type="NCBI Taxonomy" id="1233460"/>
    <lineage>
        <taxon>Bacteria</taxon>
        <taxon>Pseudomonadati</taxon>
        <taxon>Bacteroidota</taxon>
        <taxon>Chitinophagia</taxon>
        <taxon>Chitinophagales</taxon>
        <taxon>Chitinophagaceae</taxon>
        <taxon>Chitinophaga</taxon>
    </lineage>
</organism>
<evidence type="ECO:0000313" key="1">
    <source>
        <dbReference type="EMBL" id="NSL86913.1"/>
    </source>
</evidence>
<dbReference type="EMBL" id="RIAR02000001">
    <property type="protein sequence ID" value="NSL86913.1"/>
    <property type="molecule type" value="Genomic_DNA"/>
</dbReference>
<keyword evidence="2" id="KW-1185">Reference proteome</keyword>
<protein>
    <submittedName>
        <fullName evidence="1">Uncharacterized protein</fullName>
    </submittedName>
</protein>
<proteinExistence type="predicted"/>
<accession>A0A433WQ81</accession>